<evidence type="ECO:0000313" key="3">
    <source>
        <dbReference type="EMBL" id="KUJ15238.1"/>
    </source>
</evidence>
<evidence type="ECO:0000256" key="1">
    <source>
        <dbReference type="SAM" id="MobiDB-lite"/>
    </source>
</evidence>
<proteinExistence type="predicted"/>
<dbReference type="OrthoDB" id="5986190at2759"/>
<accession>A0A194X4Y5</accession>
<keyword evidence="4" id="KW-1185">Reference proteome</keyword>
<dbReference type="PANTHER" id="PTHR38788">
    <property type="entry name" value="CLR5 DOMAIN-CONTAINING PROTEIN"/>
    <property type="match status" value="1"/>
</dbReference>
<reference evidence="3 4" key="1">
    <citation type="submission" date="2015-10" db="EMBL/GenBank/DDBJ databases">
        <title>Full genome of DAOMC 229536 Phialocephala scopiformis, a fungal endophyte of spruce producing the potent anti-insectan compound rugulosin.</title>
        <authorList>
            <consortium name="DOE Joint Genome Institute"/>
            <person name="Walker A.K."/>
            <person name="Frasz S.L."/>
            <person name="Seifert K.A."/>
            <person name="Miller J.D."/>
            <person name="Mondo S.J."/>
            <person name="Labutti K."/>
            <person name="Lipzen A."/>
            <person name="Dockter R."/>
            <person name="Kennedy M."/>
            <person name="Grigoriev I.V."/>
            <person name="Spatafora J.W."/>
        </authorList>
    </citation>
    <scope>NUCLEOTIDE SEQUENCE [LARGE SCALE GENOMIC DNA]</scope>
    <source>
        <strain evidence="3 4">CBS 120377</strain>
    </source>
</reference>
<feature type="domain" description="Clr5" evidence="2">
    <location>
        <begin position="10"/>
        <end position="62"/>
    </location>
</feature>
<dbReference type="InterPro" id="IPR025676">
    <property type="entry name" value="Clr5_dom"/>
</dbReference>
<organism evidence="3 4">
    <name type="scientific">Mollisia scopiformis</name>
    <name type="common">Conifer needle endophyte fungus</name>
    <name type="synonym">Phialocephala scopiformis</name>
    <dbReference type="NCBI Taxonomy" id="149040"/>
    <lineage>
        <taxon>Eukaryota</taxon>
        <taxon>Fungi</taxon>
        <taxon>Dikarya</taxon>
        <taxon>Ascomycota</taxon>
        <taxon>Pezizomycotina</taxon>
        <taxon>Leotiomycetes</taxon>
        <taxon>Helotiales</taxon>
        <taxon>Mollisiaceae</taxon>
        <taxon>Mollisia</taxon>
    </lineage>
</organism>
<sequence length="206" mass="24229">MKPSTLSKNNQKWDLRKEEIYQFYVEEKHTLPITMHTFEQKYGLKASMRKWKLKLDEWKFNKNIRTDEMLFVLAKGEKRAKHDGKDTVFFHGGSRIKRQKIEKFKRKSVANQQTDGTVDSKTPEAIRYHTPSPNEDLTADELPLPQHQPSVLDKDEHPNLCHLPTTEDVAFRQQEILVMDKRYEFNTIHELSAAVPGALLTFIHFH</sequence>
<dbReference type="EMBL" id="KQ947418">
    <property type="protein sequence ID" value="KUJ15238.1"/>
    <property type="molecule type" value="Genomic_DNA"/>
</dbReference>
<dbReference type="Proteomes" id="UP000070700">
    <property type="component" value="Unassembled WGS sequence"/>
</dbReference>
<evidence type="ECO:0000259" key="2">
    <source>
        <dbReference type="Pfam" id="PF14420"/>
    </source>
</evidence>
<feature type="compositionally biased region" description="Polar residues" evidence="1">
    <location>
        <begin position="109"/>
        <end position="120"/>
    </location>
</feature>
<dbReference type="RefSeq" id="XP_018069593.1">
    <property type="nucleotide sequence ID" value="XM_018213184.1"/>
</dbReference>
<dbReference type="InParanoid" id="A0A194X4Y5"/>
<evidence type="ECO:0000313" key="4">
    <source>
        <dbReference type="Proteomes" id="UP000070700"/>
    </source>
</evidence>
<gene>
    <name evidence="3" type="ORF">LY89DRAFT_670738</name>
</gene>
<dbReference type="PANTHER" id="PTHR38788:SF3">
    <property type="entry name" value="CLR5 DOMAIN-CONTAINING PROTEIN"/>
    <property type="match status" value="1"/>
</dbReference>
<dbReference type="KEGG" id="psco:LY89DRAFT_670738"/>
<feature type="region of interest" description="Disordered" evidence="1">
    <location>
        <begin position="104"/>
        <end position="139"/>
    </location>
</feature>
<dbReference type="Pfam" id="PF14420">
    <property type="entry name" value="Clr5"/>
    <property type="match status" value="1"/>
</dbReference>
<dbReference type="GeneID" id="28822910"/>
<name>A0A194X4Y5_MOLSC</name>
<protein>
    <recommendedName>
        <fullName evidence="2">Clr5 domain-containing protein</fullName>
    </recommendedName>
</protein>
<dbReference type="AlphaFoldDB" id="A0A194X4Y5"/>